<reference evidence="3 4" key="1">
    <citation type="submission" date="2017-11" db="EMBL/GenBank/DDBJ databases">
        <title>De novo assembly and phasing of dikaryotic genomes from two isolates of Puccinia coronata f. sp. avenae, the causal agent of oat crown rust.</title>
        <authorList>
            <person name="Miller M.E."/>
            <person name="Zhang Y."/>
            <person name="Omidvar V."/>
            <person name="Sperschneider J."/>
            <person name="Schwessinger B."/>
            <person name="Raley C."/>
            <person name="Palmer J.M."/>
            <person name="Garnica D."/>
            <person name="Upadhyaya N."/>
            <person name="Rathjen J."/>
            <person name="Taylor J.M."/>
            <person name="Park R.F."/>
            <person name="Dodds P.N."/>
            <person name="Hirsch C.D."/>
            <person name="Kianian S.F."/>
            <person name="Figueroa M."/>
        </authorList>
    </citation>
    <scope>NUCLEOTIDE SEQUENCE [LARGE SCALE GENOMIC DNA]</scope>
    <source>
        <strain evidence="3">12NC29</strain>
    </source>
</reference>
<evidence type="ECO:0000256" key="1">
    <source>
        <dbReference type="SAM" id="MobiDB-lite"/>
    </source>
</evidence>
<accession>A0A2N5TMP9</accession>
<comment type="caution">
    <text evidence="3">The sequence shown here is derived from an EMBL/GenBank/DDBJ whole genome shotgun (WGS) entry which is preliminary data.</text>
</comment>
<evidence type="ECO:0000313" key="4">
    <source>
        <dbReference type="Proteomes" id="UP000235388"/>
    </source>
</evidence>
<dbReference type="AlphaFoldDB" id="A0A2N5TMP9"/>
<dbReference type="EMBL" id="PGCJ01000526">
    <property type="protein sequence ID" value="PLW26724.1"/>
    <property type="molecule type" value="Genomic_DNA"/>
</dbReference>
<organism evidence="3 4">
    <name type="scientific">Puccinia coronata f. sp. avenae</name>
    <dbReference type="NCBI Taxonomy" id="200324"/>
    <lineage>
        <taxon>Eukaryota</taxon>
        <taxon>Fungi</taxon>
        <taxon>Dikarya</taxon>
        <taxon>Basidiomycota</taxon>
        <taxon>Pucciniomycotina</taxon>
        <taxon>Pucciniomycetes</taxon>
        <taxon>Pucciniales</taxon>
        <taxon>Pucciniaceae</taxon>
        <taxon>Puccinia</taxon>
    </lineage>
</organism>
<evidence type="ECO:0000313" key="3">
    <source>
        <dbReference type="EMBL" id="PLW26724.1"/>
    </source>
</evidence>
<evidence type="ECO:0000259" key="2">
    <source>
        <dbReference type="Pfam" id="PF20231"/>
    </source>
</evidence>
<feature type="domain" description="DUF6589" evidence="2">
    <location>
        <begin position="374"/>
        <end position="696"/>
    </location>
</feature>
<dbReference type="InterPro" id="IPR046496">
    <property type="entry name" value="DUF6589"/>
</dbReference>
<dbReference type="Proteomes" id="UP000235388">
    <property type="component" value="Unassembled WGS sequence"/>
</dbReference>
<feature type="region of interest" description="Disordered" evidence="1">
    <location>
        <begin position="125"/>
        <end position="156"/>
    </location>
</feature>
<feature type="compositionally biased region" description="Basic and acidic residues" evidence="1">
    <location>
        <begin position="133"/>
        <end position="150"/>
    </location>
</feature>
<dbReference type="OrthoDB" id="2495569at2759"/>
<protein>
    <recommendedName>
        <fullName evidence="2">DUF6589 domain-containing protein</fullName>
    </recommendedName>
</protein>
<sequence>MTPKEFMLHFISSPNSDIAYLRRYWSTSTGIDGAIKLIEALRDAITRTNTGQDAWMQLIQKEATTILVAEEPPRGNYPAGGFQSAKTVSTAFFSTQALAEHENMLSQCHMPFLYNIIMGSLHYGGLDDEQEPSTDKDAPKESPGDEKNSLDPETLEEMGGMSYAKEVLTPGERARLQLHRVALTVCSMVAFGQNRRHNYLQLLNAVRLYACGISERVHEYLNYIGLSSSCRTATTAMTSLAKESGSILRRQMSNRSSLPIAPTICIDNIDIEQEVQQLSVGNQSLIFRGTWGYVHFPNKTLLASLDSSQLDLSAYMEAVRKVSSLKIEHKMFLPTPKENTYQVKVWKSQLAHVLRQRLAVPKKNEGAIPCEPPVIEQQSGLSSEDFYSILQPMDGDLGTVQNFNCLRSQRMPAELAEDSLHNAIFQLGASHTMWNVASAIFTHHIGNPKDMTNAGAWQYLESLGFPSEKAIQKKNFTLMINQMERVFEATLYYCLRLIMQELKYKVDEIGEKPISLPTDKWNLIVDQCYEKYCTVKARDSADREKCPKLSNALLQLHDFSKVVECKRAMKSGDIGRVMLVWKKWSIMVQSIPGITNYSSYLPRTVLLLTVIIPSDMATYLRHNLLMSPTGQMGHFLPKDNYLELQNYWLKHFYNSSGTGTNIDQLRDIFSVNILTLQSMFQSLKSDCGSKVIYQSHKNQLNNRDLEMFILMAQNRDILGQSPSSVANSEVQKKVDTYVSGMAMLRYKVQTKDPEFHAFIKHLNISHVMPPDNMEVIEESSRNGDDSSASEDF</sequence>
<dbReference type="Pfam" id="PF20231">
    <property type="entry name" value="DUF6589"/>
    <property type="match status" value="1"/>
</dbReference>
<name>A0A2N5TMP9_9BASI</name>
<proteinExistence type="predicted"/>
<dbReference type="STRING" id="200324.A0A2N5TMP9"/>
<keyword evidence="4" id="KW-1185">Reference proteome</keyword>
<gene>
    <name evidence="3" type="ORF">PCANC_26210</name>
</gene>